<evidence type="ECO:0000313" key="3">
    <source>
        <dbReference type="Proteomes" id="UP000176198"/>
    </source>
</evidence>
<comment type="caution">
    <text evidence="2">The sequence shown here is derived from an EMBL/GenBank/DDBJ whole genome shotgun (WGS) entry which is preliminary data.</text>
</comment>
<accession>A0A1F7WJY3</accession>
<dbReference type="AlphaFoldDB" id="A0A1F7WJY3"/>
<proteinExistence type="predicted"/>
<dbReference type="Proteomes" id="UP000176198">
    <property type="component" value="Unassembled WGS sequence"/>
</dbReference>
<feature type="region of interest" description="Disordered" evidence="1">
    <location>
        <begin position="49"/>
        <end position="68"/>
    </location>
</feature>
<evidence type="ECO:0000256" key="1">
    <source>
        <dbReference type="SAM" id="MobiDB-lite"/>
    </source>
</evidence>
<feature type="compositionally biased region" description="Polar residues" evidence="1">
    <location>
        <begin position="52"/>
        <end position="61"/>
    </location>
</feature>
<reference evidence="2 3" key="1">
    <citation type="journal article" date="2016" name="Nat. Commun.">
        <title>Thousands of microbial genomes shed light on interconnected biogeochemical processes in an aquifer system.</title>
        <authorList>
            <person name="Anantharaman K."/>
            <person name="Brown C.T."/>
            <person name="Hug L.A."/>
            <person name="Sharon I."/>
            <person name="Castelle C.J."/>
            <person name="Probst A.J."/>
            <person name="Thomas B.C."/>
            <person name="Singh A."/>
            <person name="Wilkins M.J."/>
            <person name="Karaoz U."/>
            <person name="Brodie E.L."/>
            <person name="Williams K.H."/>
            <person name="Hubbard S.S."/>
            <person name="Banfield J.F."/>
        </authorList>
    </citation>
    <scope>NUCLEOTIDE SEQUENCE [LARGE SCALE GENOMIC DNA]</scope>
</reference>
<organism evidence="2 3">
    <name type="scientific">Candidatus Woesebacteria bacterium GWA1_41_8</name>
    <dbReference type="NCBI Taxonomy" id="1802471"/>
    <lineage>
        <taxon>Bacteria</taxon>
        <taxon>Candidatus Woeseibacteriota</taxon>
    </lineage>
</organism>
<protein>
    <submittedName>
        <fullName evidence="2">Uncharacterized protein</fullName>
    </submittedName>
</protein>
<evidence type="ECO:0000313" key="2">
    <source>
        <dbReference type="EMBL" id="OGM02345.1"/>
    </source>
</evidence>
<name>A0A1F7WJY3_9BACT</name>
<sequence>MAEFEIDGPKTLMEAQSTDPEVVRTVDNLMGGHGVDPEVTRAEANLLGEPTPEQTTAQQVAETLESLL</sequence>
<dbReference type="EMBL" id="MGFJ01000024">
    <property type="protein sequence ID" value="OGM02345.1"/>
    <property type="molecule type" value="Genomic_DNA"/>
</dbReference>
<gene>
    <name evidence="2" type="ORF">A2115_03230</name>
</gene>